<dbReference type="Proteomes" id="UP000756346">
    <property type="component" value="Unassembled WGS sequence"/>
</dbReference>
<dbReference type="GO" id="GO:0016042">
    <property type="term" value="P:lipid catabolic process"/>
    <property type="evidence" value="ECO:0007669"/>
    <property type="project" value="UniProtKB-UniRule"/>
</dbReference>
<evidence type="ECO:0000256" key="3">
    <source>
        <dbReference type="SAM" id="Phobius"/>
    </source>
</evidence>
<dbReference type="OrthoDB" id="4766886at2759"/>
<feature type="domain" description="PNPLA" evidence="4">
    <location>
        <begin position="332"/>
        <end position="530"/>
    </location>
</feature>
<feature type="active site" description="Nucleophile" evidence="2">
    <location>
        <position position="372"/>
    </location>
</feature>
<dbReference type="RefSeq" id="XP_046012725.1">
    <property type="nucleotide sequence ID" value="XM_046149982.1"/>
</dbReference>
<keyword evidence="2 5" id="KW-0378">Hydrolase</keyword>
<dbReference type="Gene3D" id="3.40.1090.10">
    <property type="entry name" value="Cytosolic phospholipase A2 catalytic domain"/>
    <property type="match status" value="1"/>
</dbReference>
<dbReference type="GO" id="GO:0016740">
    <property type="term" value="F:transferase activity"/>
    <property type="evidence" value="ECO:0007669"/>
    <property type="project" value="UniProtKB-KW"/>
</dbReference>
<dbReference type="PANTHER" id="PTHR24185:SF8">
    <property type="entry name" value="PNPLA DOMAIN-CONTAINING PROTEIN"/>
    <property type="match status" value="1"/>
</dbReference>
<dbReference type="GO" id="GO:0047499">
    <property type="term" value="F:calcium-independent phospholipase A2 activity"/>
    <property type="evidence" value="ECO:0007669"/>
    <property type="project" value="TreeGrafter"/>
</dbReference>
<dbReference type="GeneID" id="70179528"/>
<feature type="active site" description="Proton acceptor" evidence="2">
    <location>
        <position position="517"/>
    </location>
</feature>
<dbReference type="InterPro" id="IPR002641">
    <property type="entry name" value="PNPLA_dom"/>
</dbReference>
<organism evidence="5 6">
    <name type="scientific">Microdochium trichocladiopsis</name>
    <dbReference type="NCBI Taxonomy" id="1682393"/>
    <lineage>
        <taxon>Eukaryota</taxon>
        <taxon>Fungi</taxon>
        <taxon>Dikarya</taxon>
        <taxon>Ascomycota</taxon>
        <taxon>Pezizomycotina</taxon>
        <taxon>Sordariomycetes</taxon>
        <taxon>Xylariomycetidae</taxon>
        <taxon>Xylariales</taxon>
        <taxon>Microdochiaceae</taxon>
        <taxon>Microdochium</taxon>
    </lineage>
</organism>
<feature type="short sequence motif" description="DGA/G" evidence="2">
    <location>
        <begin position="517"/>
        <end position="519"/>
    </location>
</feature>
<evidence type="ECO:0000313" key="6">
    <source>
        <dbReference type="Proteomes" id="UP000756346"/>
    </source>
</evidence>
<evidence type="ECO:0000256" key="2">
    <source>
        <dbReference type="PROSITE-ProRule" id="PRU01161"/>
    </source>
</evidence>
<feature type="transmembrane region" description="Helical" evidence="3">
    <location>
        <begin position="403"/>
        <end position="429"/>
    </location>
</feature>
<dbReference type="GO" id="GO:0046486">
    <property type="term" value="P:glycerolipid metabolic process"/>
    <property type="evidence" value="ECO:0007669"/>
    <property type="project" value="UniProtKB-ARBA"/>
</dbReference>
<feature type="short sequence motif" description="GXSXG" evidence="2">
    <location>
        <begin position="370"/>
        <end position="374"/>
    </location>
</feature>
<keyword evidence="3" id="KW-1133">Transmembrane helix</keyword>
<dbReference type="InterPro" id="IPR016035">
    <property type="entry name" value="Acyl_Trfase/lysoPLipase"/>
</dbReference>
<dbReference type="GO" id="GO:0019369">
    <property type="term" value="P:arachidonate metabolic process"/>
    <property type="evidence" value="ECO:0007669"/>
    <property type="project" value="TreeGrafter"/>
</dbReference>
<reference evidence="5" key="1">
    <citation type="journal article" date="2021" name="Nat. Commun.">
        <title>Genetic determinants of endophytism in the Arabidopsis root mycobiome.</title>
        <authorList>
            <person name="Mesny F."/>
            <person name="Miyauchi S."/>
            <person name="Thiergart T."/>
            <person name="Pickel B."/>
            <person name="Atanasova L."/>
            <person name="Karlsson M."/>
            <person name="Huettel B."/>
            <person name="Barry K.W."/>
            <person name="Haridas S."/>
            <person name="Chen C."/>
            <person name="Bauer D."/>
            <person name="Andreopoulos W."/>
            <person name="Pangilinan J."/>
            <person name="LaButti K."/>
            <person name="Riley R."/>
            <person name="Lipzen A."/>
            <person name="Clum A."/>
            <person name="Drula E."/>
            <person name="Henrissat B."/>
            <person name="Kohler A."/>
            <person name="Grigoriev I.V."/>
            <person name="Martin F.M."/>
            <person name="Hacquard S."/>
        </authorList>
    </citation>
    <scope>NUCLEOTIDE SEQUENCE</scope>
    <source>
        <strain evidence="5">MPI-CAGE-CH-0230</strain>
    </source>
</reference>
<evidence type="ECO:0000256" key="1">
    <source>
        <dbReference type="ARBA" id="ARBA00023098"/>
    </source>
</evidence>
<keyword evidence="2" id="KW-0442">Lipid degradation</keyword>
<keyword evidence="6" id="KW-1185">Reference proteome</keyword>
<name>A0A9P8Y6G8_9PEZI</name>
<comment type="caution">
    <text evidence="5">The sequence shown here is derived from an EMBL/GenBank/DDBJ whole genome shotgun (WGS) entry which is preliminary data.</text>
</comment>
<feature type="transmembrane region" description="Helical" evidence="3">
    <location>
        <begin position="365"/>
        <end position="382"/>
    </location>
</feature>
<accession>A0A9P8Y6G8</accession>
<dbReference type="AlphaFoldDB" id="A0A9P8Y6G8"/>
<protein>
    <submittedName>
        <fullName evidence="5">Acyl transferase/acyl hydrolase/lysophospholipase</fullName>
    </submittedName>
</protein>
<dbReference type="GO" id="GO:0016020">
    <property type="term" value="C:membrane"/>
    <property type="evidence" value="ECO:0007669"/>
    <property type="project" value="TreeGrafter"/>
</dbReference>
<feature type="short sequence motif" description="GXGXXG" evidence="2">
    <location>
        <begin position="336"/>
        <end position="341"/>
    </location>
</feature>
<evidence type="ECO:0000313" key="5">
    <source>
        <dbReference type="EMBL" id="KAH7031045.1"/>
    </source>
</evidence>
<sequence>MKYAARSCPHWLWCLQEETSTTIVGTNRLEELTAHLPPDSPAPTMLLQVECHQRSMRTRKHTGFTEGICLSPLGGHAPGALLVNAVIGDAYGSRPPGCCHWIKECHPKSCFSRTGAGSTTFFNLLYPFVDVLCLRVRKDEDIRTIANQLVLWTGSPTTRPLYAPRLIIEFCGKSFAKKDIERLVAMTEGIFGLGLLNQLALLFSGVAYTKGTRGLPQLAVRAAIEVRESRRQSRNLFSVVHWVELQRRAFASIEKFPPGIFDCVQAAREDFPVRASMVTHFLEFVRNINCWEQLSDFAVPVIASSILVDHYTPGMHWLVLRIHPPTAGHGILCIDGGGVGGIVSSTILELVEDELNLPIPIQDHFSMAYGVSVGGLVVLALYENGWSARKCTRRLQTLARDAFTSPVVTFFGIYFTLKWLQLLLFGHLYSNRGIEKALQKAFGEKRLMAPSYATTSGTKFGVLTTSTERPSTYVFANYIGPSSQKKGYSIAQSSLDTRTWQVYFSPSNISGLGTFQDGGVLRNNPTLVGLSEFSELYADAKPDVVLNLGTGSTMTTTSPRSRLGRILARGWLGRLILAYLSFLQGDRTWDDVVGLLRKRPQDGFFRLNVALSSAVALDDIGAMPSLRSLVLKDKPLKAAVGELAHRLFAALFYMELTSAASCSSFSSRVAGVILCKRKAPDSAVASIIARLTKYNIYANGQRLENQTLVNVRGDIEIQLVTTTTHDISIELEEIASGSRFPISGSPFSLAALIRNSEATAVFGKRLQKRRGDRMYGPSVKRRAIS</sequence>
<proteinExistence type="predicted"/>
<gene>
    <name evidence="5" type="ORF">B0I36DRAFT_243409</name>
</gene>
<keyword evidence="1 2" id="KW-0443">Lipid metabolism</keyword>
<dbReference type="PANTHER" id="PTHR24185">
    <property type="entry name" value="CALCIUM-INDEPENDENT PHOSPHOLIPASE A2-GAMMA"/>
    <property type="match status" value="1"/>
</dbReference>
<dbReference type="Pfam" id="PF01734">
    <property type="entry name" value="Patatin"/>
    <property type="match status" value="1"/>
</dbReference>
<keyword evidence="3" id="KW-0472">Membrane</keyword>
<dbReference type="EMBL" id="JAGTJQ010000005">
    <property type="protein sequence ID" value="KAH7031045.1"/>
    <property type="molecule type" value="Genomic_DNA"/>
</dbReference>
<keyword evidence="3" id="KW-0812">Transmembrane</keyword>
<keyword evidence="5" id="KW-0808">Transferase</keyword>
<evidence type="ECO:0000259" key="4">
    <source>
        <dbReference type="PROSITE" id="PS51635"/>
    </source>
</evidence>
<dbReference type="PROSITE" id="PS51635">
    <property type="entry name" value="PNPLA"/>
    <property type="match status" value="1"/>
</dbReference>
<dbReference type="SUPFAM" id="SSF52151">
    <property type="entry name" value="FabD/lysophospholipase-like"/>
    <property type="match status" value="1"/>
</dbReference>